<dbReference type="OrthoDB" id="5508807at2"/>
<name>A0A660L9F2_9ACTN</name>
<dbReference type="Proteomes" id="UP000278962">
    <property type="component" value="Unassembled WGS sequence"/>
</dbReference>
<dbReference type="RefSeq" id="WP_121249410.1">
    <property type="nucleotide sequence ID" value="NZ_RBIL01000001.1"/>
</dbReference>
<dbReference type="NCBIfam" id="TIGR02677">
    <property type="entry name" value="TIGR02677 family protein"/>
    <property type="match status" value="1"/>
</dbReference>
<sequence>MSDLDFHVPDFAPAAPEELAAGSGRFKVFAYLTAPHAERYVQIMELFVVHKRRFGLRLAPRELLQMWLDAAPDTAPTQDELIALLEQLYEWEAVDRQADTGRAGSTAEFKRARNTYDITAAGEASWEAAQRVLALERRVASLGNQRLRRIAGTLDALAETVQQTPVDGQRAEQLLVTLRAEIADTVQGISAFMRELGEVMTLGERLEREPFLAYKARVVDHLQHFDPVQRESHARFTVAARAVEAHLEALVGAMVATGGQVAGYRQAPEQADQLRAAAIREEWRQAHDWLVGRGETTPWEQLRRTINGAVDWLLDTWSRMASEQSGRLDRSSDYRRLAQLLVEDPDSGPELFHLAFAMSPARHLAVPDPDEDQLDSGATQSWWSVPGLLMDRTLRLPSSRSGTQGRTPRIPDVTQARELARVEAEQDAKAVDALRKRLLSLDGKRLSQLHLLDEDSLAAVDEWIMECGTRATGPDDRGPWRHVDTGRELAVALTPVDGRARIRTAAGTWELDDLQLEVAAA</sequence>
<dbReference type="InterPro" id="IPR013493">
    <property type="entry name" value="CHP02677"/>
</dbReference>
<dbReference type="AlphaFoldDB" id="A0A660L9F2"/>
<accession>A0A660L9F2</accession>
<organism evidence="1 2">
    <name type="scientific">Solirubrobacter pauli</name>
    <dbReference type="NCBI Taxonomy" id="166793"/>
    <lineage>
        <taxon>Bacteria</taxon>
        <taxon>Bacillati</taxon>
        <taxon>Actinomycetota</taxon>
        <taxon>Thermoleophilia</taxon>
        <taxon>Solirubrobacterales</taxon>
        <taxon>Solirubrobacteraceae</taxon>
        <taxon>Solirubrobacter</taxon>
    </lineage>
</organism>
<comment type="caution">
    <text evidence="1">The sequence shown here is derived from an EMBL/GenBank/DDBJ whole genome shotgun (WGS) entry which is preliminary data.</text>
</comment>
<evidence type="ECO:0000313" key="2">
    <source>
        <dbReference type="Proteomes" id="UP000278962"/>
    </source>
</evidence>
<reference evidence="1 2" key="1">
    <citation type="submission" date="2018-10" db="EMBL/GenBank/DDBJ databases">
        <title>Genomic Encyclopedia of Archaeal and Bacterial Type Strains, Phase II (KMG-II): from individual species to whole genera.</title>
        <authorList>
            <person name="Goeker M."/>
        </authorList>
    </citation>
    <scope>NUCLEOTIDE SEQUENCE [LARGE SCALE GENOMIC DNA]</scope>
    <source>
        <strain evidence="1 2">DSM 14954</strain>
    </source>
</reference>
<dbReference type="EMBL" id="RBIL01000001">
    <property type="protein sequence ID" value="RKQ91638.1"/>
    <property type="molecule type" value="Genomic_DNA"/>
</dbReference>
<dbReference type="Pfam" id="PF09660">
    <property type="entry name" value="DUF2397"/>
    <property type="match status" value="1"/>
</dbReference>
<keyword evidence="2" id="KW-1185">Reference proteome</keyword>
<proteinExistence type="predicted"/>
<evidence type="ECO:0000313" key="1">
    <source>
        <dbReference type="EMBL" id="RKQ91638.1"/>
    </source>
</evidence>
<protein>
    <submittedName>
        <fullName evidence="1">Uncharacterized protein (TIGR02677 family)</fullName>
    </submittedName>
</protein>
<gene>
    <name evidence="1" type="ORF">C8N24_1461</name>
</gene>